<dbReference type="InterPro" id="IPR005053">
    <property type="entry name" value="MobA_MobL"/>
</dbReference>
<protein>
    <submittedName>
        <fullName evidence="5">Ti-type conjugative transfer relaxase TraA</fullName>
    </submittedName>
</protein>
<dbReference type="NCBIfam" id="NF041496">
    <property type="entry name" value="MobQ"/>
    <property type="match status" value="1"/>
</dbReference>
<dbReference type="CDD" id="cd17933">
    <property type="entry name" value="DEXSc_RecD-like"/>
    <property type="match status" value="1"/>
</dbReference>
<dbReference type="CDD" id="cd18809">
    <property type="entry name" value="SF1_C_RecD"/>
    <property type="match status" value="1"/>
</dbReference>
<dbReference type="InterPro" id="IPR027417">
    <property type="entry name" value="P-loop_NTPase"/>
</dbReference>
<comment type="similarity">
    <text evidence="1">Belongs to the MobA/MobL family.</text>
</comment>
<dbReference type="Gene3D" id="3.40.50.300">
    <property type="entry name" value="P-loop containing nucleotide triphosphate hydrolases"/>
    <property type="match status" value="2"/>
</dbReference>
<name>A0A3M9XD49_9HYPH</name>
<dbReference type="AlphaFoldDB" id="A0A3M9XD49"/>
<evidence type="ECO:0000313" key="5">
    <source>
        <dbReference type="EMBL" id="RNJ45821.1"/>
    </source>
</evidence>
<evidence type="ECO:0000259" key="4">
    <source>
        <dbReference type="Pfam" id="PF03389"/>
    </source>
</evidence>
<dbReference type="NCBIfam" id="TIGR02768">
    <property type="entry name" value="TraA_Ti"/>
    <property type="match status" value="1"/>
</dbReference>
<dbReference type="Pfam" id="PF13604">
    <property type="entry name" value="AAA_30"/>
    <property type="match status" value="1"/>
</dbReference>
<dbReference type="Gene3D" id="3.30.930.30">
    <property type="match status" value="1"/>
</dbReference>
<accession>A0A3M9XD49</accession>
<dbReference type="Gene3D" id="2.30.30.940">
    <property type="match status" value="1"/>
</dbReference>
<dbReference type="Pfam" id="PF03389">
    <property type="entry name" value="MobA_MobL"/>
    <property type="match status" value="1"/>
</dbReference>
<dbReference type="Proteomes" id="UP000275436">
    <property type="component" value="Unassembled WGS sequence"/>
</dbReference>
<sequence length="1015" mass="111884">MAIYHLHVKVIGRKAGSSAVASAAYRSASRLRDERIDRSHDFSAKRGVVHSEVMLPEDAPEAWSDRERLWNDVEAFEVRKDAQLAREVEFALPRELSQAQGIELARDFVQVEFVSKGMVADLNVHWDRAEDGSPKPHAHVMLTMRSVDENGFGSKVRDWNATQMVERWRERWAELANERLAELDIDARIDHRSLEAQGIALEPQTQIGASAQRIEGGGLAAGDTEADRAELHREIARNNGARIIADPAVALDAITHQQSTFTRKDIAKFAHRHSDGMEQFNAVMAAISNTPDVVELGKDGRGEDRFTTRQMIDTEQRLHRAAERIDLDERHAVSDAHREAALVRAAQSGLVLSGEQTDALDHLTDGRGLGVVVGFAGTGKSAMLGVARQAWAAAGYEVLGAALSGIAAENLEGGSGIASRTIASMEHSWGQGRDLLTARDVLVIDEAGMVGTRQLERVLSHAAHVGAKVVLVGDPQQLQAIEAGAAFRSIHERHGGVEIGQVRRQREDWQRDATRDLATGRINAAISAYDAQGMVHQAATRDEARSDLVERWDRDRQAQPEASRIILTHTNDEVRALNQAARERMRAAGDLGDEVQVNVERGQRNFASGDRVMFLRNERGLGVKNGTLGIVEEVSTQSMTVRTDDGGSVRFDLKDYSHIDHGYAATIHKSQGMTVDRTHVLATPGMDAHGSYVALSRHRDRMDLHYGGDDFATRERLVRTLSRDRAKDMASDYEQVDPAQSYAERRGITFRERVVEIVRRIVPEKLRDRIGGLLDGLRSPGDLEPMREGGPGPGRENVGAQIGDVGATPGRKTSAEGVSRDTDMPIDPEAALRSARTKALVRHARALDAISHNANADGQGSPEQMRELRDARNAFEKIRPHGWRDAEAAYMKNPELVREAGAGRVNRIVLALQLESEIRTGLDIDPGRRADRFVERWQKLERTGQEQYQTGDMSGYKSTRSAMSDMAKSLERDPQLESLLANRKHELGINVESGRRLGAELAFSHGIGKGRGIGI</sequence>
<gene>
    <name evidence="5" type="primary">traA</name>
    <name evidence="5" type="ORF">DNR46_10165</name>
</gene>
<dbReference type="InterPro" id="IPR014136">
    <property type="entry name" value="TraA_Ti"/>
</dbReference>
<evidence type="ECO:0000256" key="3">
    <source>
        <dbReference type="SAM" id="MobiDB-lite"/>
    </source>
</evidence>
<feature type="region of interest" description="Disordered" evidence="3">
    <location>
        <begin position="777"/>
        <end position="825"/>
    </location>
</feature>
<evidence type="ECO:0000313" key="6">
    <source>
        <dbReference type="Proteomes" id="UP000275436"/>
    </source>
</evidence>
<keyword evidence="2" id="KW-0184">Conjugation</keyword>
<dbReference type="SUPFAM" id="SSF52540">
    <property type="entry name" value="P-loop containing nucleoside triphosphate hydrolases"/>
    <property type="match status" value="2"/>
</dbReference>
<feature type="domain" description="MobA/MobL protein" evidence="4">
    <location>
        <begin position="18"/>
        <end position="215"/>
    </location>
</feature>
<evidence type="ECO:0000256" key="1">
    <source>
        <dbReference type="ARBA" id="ARBA00010873"/>
    </source>
</evidence>
<reference evidence="5 6" key="1">
    <citation type="journal article" date="2018" name="Mol. Plant Microbe Interact.">
        <title>Taxonomically Different Co-Microsymbionts of a Relict Legume, Oxytropis popoviana, Have Complementary Sets of Symbiotic Genes and Together Increase the Efficiency of Plant Nodulation.</title>
        <authorList>
            <person name="Safronova V."/>
            <person name="Belimov A."/>
            <person name="Sazanova A."/>
            <person name="Chirak E."/>
            <person name="Verkhozina A."/>
            <person name="Kuznetsova I."/>
            <person name="Andronov E."/>
            <person name="Puhalsky J."/>
            <person name="Tikhonovich I."/>
        </authorList>
    </citation>
    <scope>NUCLEOTIDE SEQUENCE [LARGE SCALE GENOMIC DNA]</scope>
    <source>
        <strain evidence="5 6">Opo-235</strain>
    </source>
</reference>
<evidence type="ECO:0000256" key="2">
    <source>
        <dbReference type="ARBA" id="ARBA00022971"/>
    </source>
</evidence>
<dbReference type="NCBIfam" id="NF010464">
    <property type="entry name" value="PRK13889.1"/>
    <property type="match status" value="1"/>
</dbReference>
<comment type="caution">
    <text evidence="5">The sequence shown here is derived from an EMBL/GenBank/DDBJ whole genome shotgun (WGS) entry which is preliminary data.</text>
</comment>
<organism evidence="5 6">
    <name type="scientific">Mesorhizobium japonicum</name>
    <dbReference type="NCBI Taxonomy" id="2066070"/>
    <lineage>
        <taxon>Bacteria</taxon>
        <taxon>Pseudomonadati</taxon>
        <taxon>Pseudomonadota</taxon>
        <taxon>Alphaproteobacteria</taxon>
        <taxon>Hyphomicrobiales</taxon>
        <taxon>Phyllobacteriaceae</taxon>
        <taxon>Mesorhizobium</taxon>
    </lineage>
</organism>
<dbReference type="RefSeq" id="WP_123167737.1">
    <property type="nucleotide sequence ID" value="NZ_QKOD01000002.1"/>
</dbReference>
<proteinExistence type="inferred from homology"/>
<dbReference type="EMBL" id="QKOD01000002">
    <property type="protein sequence ID" value="RNJ45821.1"/>
    <property type="molecule type" value="Genomic_DNA"/>
</dbReference>